<proteinExistence type="predicted"/>
<dbReference type="HOGENOM" id="CLU_2514844_0_0_1"/>
<dbReference type="AlphaFoldDB" id="K1R7Q7"/>
<reference evidence="2" key="1">
    <citation type="journal article" date="2012" name="Nature">
        <title>The oyster genome reveals stress adaptation and complexity of shell formation.</title>
        <authorList>
            <person name="Zhang G."/>
            <person name="Fang X."/>
            <person name="Guo X."/>
            <person name="Li L."/>
            <person name="Luo R."/>
            <person name="Xu F."/>
            <person name="Yang P."/>
            <person name="Zhang L."/>
            <person name="Wang X."/>
            <person name="Qi H."/>
            <person name="Xiong Z."/>
            <person name="Que H."/>
            <person name="Xie Y."/>
            <person name="Holland P.W."/>
            <person name="Paps J."/>
            <person name="Zhu Y."/>
            <person name="Wu F."/>
            <person name="Chen Y."/>
            <person name="Wang J."/>
            <person name="Peng C."/>
            <person name="Meng J."/>
            <person name="Yang L."/>
            <person name="Liu J."/>
            <person name="Wen B."/>
            <person name="Zhang N."/>
            <person name="Huang Z."/>
            <person name="Zhu Q."/>
            <person name="Feng Y."/>
            <person name="Mount A."/>
            <person name="Hedgecock D."/>
            <person name="Xu Z."/>
            <person name="Liu Y."/>
            <person name="Domazet-Loso T."/>
            <person name="Du Y."/>
            <person name="Sun X."/>
            <person name="Zhang S."/>
            <person name="Liu B."/>
            <person name="Cheng P."/>
            <person name="Jiang X."/>
            <person name="Li J."/>
            <person name="Fan D."/>
            <person name="Wang W."/>
            <person name="Fu W."/>
            <person name="Wang T."/>
            <person name="Wang B."/>
            <person name="Zhang J."/>
            <person name="Peng Z."/>
            <person name="Li Y."/>
            <person name="Li N."/>
            <person name="Wang J."/>
            <person name="Chen M."/>
            <person name="He Y."/>
            <person name="Tan F."/>
            <person name="Song X."/>
            <person name="Zheng Q."/>
            <person name="Huang R."/>
            <person name="Yang H."/>
            <person name="Du X."/>
            <person name="Chen L."/>
            <person name="Yang M."/>
            <person name="Gaffney P.M."/>
            <person name="Wang S."/>
            <person name="Luo L."/>
            <person name="She Z."/>
            <person name="Ming Y."/>
            <person name="Huang W."/>
            <person name="Zhang S."/>
            <person name="Huang B."/>
            <person name="Zhang Y."/>
            <person name="Qu T."/>
            <person name="Ni P."/>
            <person name="Miao G."/>
            <person name="Wang J."/>
            <person name="Wang Q."/>
            <person name="Steinberg C.E."/>
            <person name="Wang H."/>
            <person name="Li N."/>
            <person name="Qian L."/>
            <person name="Zhang G."/>
            <person name="Li Y."/>
            <person name="Yang H."/>
            <person name="Liu X."/>
            <person name="Wang J."/>
            <person name="Yin Y."/>
            <person name="Wang J."/>
        </authorList>
    </citation>
    <scope>NUCLEOTIDE SEQUENCE [LARGE SCALE GENOMIC DNA]</scope>
    <source>
        <strain evidence="2">05x7-T-G4-1.051#20</strain>
    </source>
</reference>
<accession>K1R7Q7</accession>
<evidence type="ECO:0000313" key="2">
    <source>
        <dbReference type="EMBL" id="EKC39634.1"/>
    </source>
</evidence>
<protein>
    <submittedName>
        <fullName evidence="2">Uncharacterized protein</fullName>
    </submittedName>
</protein>
<feature type="region of interest" description="Disordered" evidence="1">
    <location>
        <begin position="60"/>
        <end position="85"/>
    </location>
</feature>
<gene>
    <name evidence="2" type="ORF">CGI_10025088</name>
</gene>
<feature type="compositionally biased region" description="Basic and acidic residues" evidence="1">
    <location>
        <begin position="71"/>
        <end position="85"/>
    </location>
</feature>
<organism evidence="2">
    <name type="scientific">Magallana gigas</name>
    <name type="common">Pacific oyster</name>
    <name type="synonym">Crassostrea gigas</name>
    <dbReference type="NCBI Taxonomy" id="29159"/>
    <lineage>
        <taxon>Eukaryota</taxon>
        <taxon>Metazoa</taxon>
        <taxon>Spiralia</taxon>
        <taxon>Lophotrochozoa</taxon>
        <taxon>Mollusca</taxon>
        <taxon>Bivalvia</taxon>
        <taxon>Autobranchia</taxon>
        <taxon>Pteriomorphia</taxon>
        <taxon>Ostreida</taxon>
        <taxon>Ostreoidea</taxon>
        <taxon>Ostreidae</taxon>
        <taxon>Magallana</taxon>
    </lineage>
</organism>
<sequence length="85" mass="9823">MATAINLRSGTYRSKWISSVYSRDDMDRYKMPLEVLSNIEDYKYDGNKESITPSLIHQAGSTYRSCQNVSEEPKAMKQREETPPK</sequence>
<dbReference type="EMBL" id="JH816450">
    <property type="protein sequence ID" value="EKC39634.1"/>
    <property type="molecule type" value="Genomic_DNA"/>
</dbReference>
<name>K1R7Q7_MAGGI</name>
<dbReference type="InParanoid" id="K1R7Q7"/>
<feature type="compositionally biased region" description="Polar residues" evidence="1">
    <location>
        <begin position="60"/>
        <end position="70"/>
    </location>
</feature>
<evidence type="ECO:0000256" key="1">
    <source>
        <dbReference type="SAM" id="MobiDB-lite"/>
    </source>
</evidence>